<evidence type="ECO:0000313" key="1">
    <source>
        <dbReference type="EMBL" id="WGL96260.1"/>
    </source>
</evidence>
<dbReference type="AlphaFoldDB" id="A0AA95GFH8"/>
<evidence type="ECO:0000313" key="2">
    <source>
        <dbReference type="Proteomes" id="UP001177597"/>
    </source>
</evidence>
<dbReference type="EMBL" id="CP123498">
    <property type="protein sequence ID" value="WGL96260.1"/>
    <property type="molecule type" value="Genomic_DNA"/>
</dbReference>
<proteinExistence type="predicted"/>
<reference evidence="1" key="1">
    <citation type="submission" date="2023-04" db="EMBL/GenBank/DDBJ databases">
        <title>Genome dynamics across the evolutionary transition to endosymbiosis.</title>
        <authorList>
            <person name="Siozios S."/>
            <person name="Nadal-Jimenez P."/>
            <person name="Azagi T."/>
            <person name="Sprong H."/>
            <person name="Frost C.L."/>
            <person name="Parratt S.R."/>
            <person name="Taylor G."/>
            <person name="Brettell L."/>
            <person name="Lew K.C."/>
            <person name="Croft L."/>
            <person name="King K.C."/>
            <person name="Brockhurst M.A."/>
            <person name="Hypsa V."/>
            <person name="Novakova E."/>
            <person name="Darby A.C."/>
            <person name="Hurst G.D.D."/>
        </authorList>
    </citation>
    <scope>NUCLEOTIDE SEQUENCE</scope>
    <source>
        <strain evidence="1">AIh</strain>
    </source>
</reference>
<accession>A0AA95GFH8</accession>
<organism evidence="1 2">
    <name type="scientific">Arsenophonus nasoniae</name>
    <name type="common">son-killer infecting Nasonia vitripennis</name>
    <dbReference type="NCBI Taxonomy" id="638"/>
    <lineage>
        <taxon>Bacteria</taxon>
        <taxon>Pseudomonadati</taxon>
        <taxon>Pseudomonadota</taxon>
        <taxon>Gammaproteobacteria</taxon>
        <taxon>Enterobacterales</taxon>
        <taxon>Morganellaceae</taxon>
        <taxon>Arsenophonus</taxon>
    </lineage>
</organism>
<sequence>MSRHYIDNKFKYHQTTVHCLEKGMFAIYRGELIKIIKLAKKKLTNKGFIYEFDIEGGNGKLIENGGKRIAVIKDENTKKRYLTWYV</sequence>
<dbReference type="Proteomes" id="UP001177597">
    <property type="component" value="Chromosome"/>
</dbReference>
<name>A0AA95GFH8_9GAMM</name>
<gene>
    <name evidence="1" type="ORF">QE207_06735</name>
</gene>
<dbReference type="RefSeq" id="WP_280629805.1">
    <property type="nucleotide sequence ID" value="NZ_CP123498.1"/>
</dbReference>
<protein>
    <submittedName>
        <fullName evidence="1">Uncharacterized protein</fullName>
    </submittedName>
</protein>